<evidence type="ECO:0000256" key="1">
    <source>
        <dbReference type="SAM" id="Phobius"/>
    </source>
</evidence>
<dbReference type="InterPro" id="IPR037847">
    <property type="entry name" value="GRAMDC4"/>
</dbReference>
<name>A0A6A6WD31_9PEZI</name>
<organism evidence="2 3">
    <name type="scientific">Pseudovirgaria hyperparasitica</name>
    <dbReference type="NCBI Taxonomy" id="470096"/>
    <lineage>
        <taxon>Eukaryota</taxon>
        <taxon>Fungi</taxon>
        <taxon>Dikarya</taxon>
        <taxon>Ascomycota</taxon>
        <taxon>Pezizomycotina</taxon>
        <taxon>Dothideomycetes</taxon>
        <taxon>Dothideomycetes incertae sedis</taxon>
        <taxon>Acrospermales</taxon>
        <taxon>Acrospermaceae</taxon>
        <taxon>Pseudovirgaria</taxon>
    </lineage>
</organism>
<dbReference type="AlphaFoldDB" id="A0A6A6WD31"/>
<proteinExistence type="predicted"/>
<feature type="transmembrane region" description="Helical" evidence="1">
    <location>
        <begin position="303"/>
        <end position="322"/>
    </location>
</feature>
<dbReference type="OrthoDB" id="1708389at2759"/>
<keyword evidence="1" id="KW-0812">Transmembrane</keyword>
<dbReference type="RefSeq" id="XP_033602321.1">
    <property type="nucleotide sequence ID" value="XM_033745379.1"/>
</dbReference>
<dbReference type="Proteomes" id="UP000799437">
    <property type="component" value="Unassembled WGS sequence"/>
</dbReference>
<dbReference type="PANTHER" id="PTHR37402">
    <property type="entry name" value="GRAM DOMAIN-CONTAINING PROTEIN 4"/>
    <property type="match status" value="1"/>
</dbReference>
<dbReference type="PANTHER" id="PTHR37402:SF1">
    <property type="entry name" value="GRAM DOMAIN-CONTAINING PROTEIN 4"/>
    <property type="match status" value="1"/>
</dbReference>
<evidence type="ECO:0000313" key="2">
    <source>
        <dbReference type="EMBL" id="KAF2759870.1"/>
    </source>
</evidence>
<accession>A0A6A6WD31</accession>
<dbReference type="GeneID" id="54486433"/>
<dbReference type="GO" id="GO:0006915">
    <property type="term" value="P:apoptotic process"/>
    <property type="evidence" value="ECO:0007669"/>
    <property type="project" value="InterPro"/>
</dbReference>
<keyword evidence="1" id="KW-0472">Membrane</keyword>
<feature type="transmembrane region" description="Helical" evidence="1">
    <location>
        <begin position="397"/>
        <end position="416"/>
    </location>
</feature>
<dbReference type="EMBL" id="ML996569">
    <property type="protein sequence ID" value="KAF2759870.1"/>
    <property type="molecule type" value="Genomic_DNA"/>
</dbReference>
<evidence type="ECO:0000313" key="3">
    <source>
        <dbReference type="Proteomes" id="UP000799437"/>
    </source>
</evidence>
<protein>
    <submittedName>
        <fullName evidence="2">Uncharacterized protein</fullName>
    </submittedName>
</protein>
<reference evidence="2" key="1">
    <citation type="journal article" date="2020" name="Stud. Mycol.">
        <title>101 Dothideomycetes genomes: a test case for predicting lifestyles and emergence of pathogens.</title>
        <authorList>
            <person name="Haridas S."/>
            <person name="Albert R."/>
            <person name="Binder M."/>
            <person name="Bloem J."/>
            <person name="Labutti K."/>
            <person name="Salamov A."/>
            <person name="Andreopoulos B."/>
            <person name="Baker S."/>
            <person name="Barry K."/>
            <person name="Bills G."/>
            <person name="Bluhm B."/>
            <person name="Cannon C."/>
            <person name="Castanera R."/>
            <person name="Culley D."/>
            <person name="Daum C."/>
            <person name="Ezra D."/>
            <person name="Gonzalez J."/>
            <person name="Henrissat B."/>
            <person name="Kuo A."/>
            <person name="Liang C."/>
            <person name="Lipzen A."/>
            <person name="Lutzoni F."/>
            <person name="Magnuson J."/>
            <person name="Mondo S."/>
            <person name="Nolan M."/>
            <person name="Ohm R."/>
            <person name="Pangilinan J."/>
            <person name="Park H.-J."/>
            <person name="Ramirez L."/>
            <person name="Alfaro M."/>
            <person name="Sun H."/>
            <person name="Tritt A."/>
            <person name="Yoshinaga Y."/>
            <person name="Zwiers L.-H."/>
            <person name="Turgeon B."/>
            <person name="Goodwin S."/>
            <person name="Spatafora J."/>
            <person name="Crous P."/>
            <person name="Grigoriev I."/>
        </authorList>
    </citation>
    <scope>NUCLEOTIDE SEQUENCE</scope>
    <source>
        <strain evidence="2">CBS 121739</strain>
    </source>
</reference>
<keyword evidence="3" id="KW-1185">Reference proteome</keyword>
<gene>
    <name evidence="2" type="ORF">EJ05DRAFT_484768</name>
</gene>
<sequence length="601" mass="68063">MSLKHNNTAPRTQVLQMALDRADIDSQGQLQLPVGGPAIAINVSTRSTPTDPPSVTSKEKRHHAVVKLRKVLHMSKPSDHVIPADRTVLAQDADAQSDARLVHALPHTEKHTVKEMLHSPIATAKAKVTGQGSHEVAANMAAKEIPHGQEVDLMNAETGLSGAQTEDESRVAKGVLERLLRERQTTYARWTLDRHVSKLRVLPKREKPTLVDFETDVHGEGRVIDWRGYAERMSDYYAHRYGGQYVGYGSDPPPPSKKTIMPNIERLMIASLPLQELIMTIRRVYRWESPLETIKYLSVCCGLWWFDLLLPGAISWAIYLVLERRYHGVTLGALREDIKRREDAAITARSITELIVKEGDEKWVDELTAGLGSWSMIQLADLANSFESMRNFYEWRVPSRTMVSLVLLVLTVPLTVFVPLRILVKAMTLSAMITFFGLFPLATNFPEYRLLVSPSKRLLWNIPTHAEWAIKYIQASGAFVNDRMNEIPDSERMSEAEHYGSYTAHYENINGRIVVQSDSIVFVSKITNMHWTVPYAEMRKLEKLDRIATKNVPELFQSDSGQDLKITGKDEVERVLCSVDKRDEVFSQIVGYSGCQWQVVW</sequence>
<keyword evidence="1" id="KW-1133">Transmembrane helix</keyword>